<keyword evidence="1 4" id="KW-0479">Metal-binding</keyword>
<dbReference type="PROSITE" id="PS00478">
    <property type="entry name" value="LIM_DOMAIN_1"/>
    <property type="match status" value="1"/>
</dbReference>
<feature type="region of interest" description="Disordered" evidence="5">
    <location>
        <begin position="465"/>
        <end position="492"/>
    </location>
</feature>
<dbReference type="InterPro" id="IPR036886">
    <property type="entry name" value="Villin_headpiece_dom_sf"/>
</dbReference>
<dbReference type="InterPro" id="IPR001781">
    <property type="entry name" value="Znf_LIM"/>
</dbReference>
<organism evidence="8 9">
    <name type="scientific">Echinococcus multilocularis</name>
    <name type="common">Fox tapeworm</name>
    <dbReference type="NCBI Taxonomy" id="6211"/>
    <lineage>
        <taxon>Eukaryota</taxon>
        <taxon>Metazoa</taxon>
        <taxon>Spiralia</taxon>
        <taxon>Lophotrochozoa</taxon>
        <taxon>Platyhelminthes</taxon>
        <taxon>Cestoda</taxon>
        <taxon>Eucestoda</taxon>
        <taxon>Cyclophyllidea</taxon>
        <taxon>Taeniidae</taxon>
        <taxon>Echinococcus</taxon>
    </lineage>
</organism>
<feature type="region of interest" description="Disordered" evidence="5">
    <location>
        <begin position="652"/>
        <end position="688"/>
    </location>
</feature>
<dbReference type="Gene3D" id="1.10.950.10">
    <property type="entry name" value="Villin headpiece domain"/>
    <property type="match status" value="1"/>
</dbReference>
<feature type="compositionally biased region" description="Polar residues" evidence="5">
    <location>
        <begin position="568"/>
        <end position="579"/>
    </location>
</feature>
<reference evidence="8" key="1">
    <citation type="journal article" date="2013" name="Nature">
        <title>The genomes of four tapeworm species reveal adaptations to parasitism.</title>
        <authorList>
            <person name="Tsai I.J."/>
            <person name="Zarowiecki M."/>
            <person name="Holroyd N."/>
            <person name="Garciarrubio A."/>
            <person name="Sanchez-Flores A."/>
            <person name="Brooks K.L."/>
            <person name="Tracey A."/>
            <person name="Bobes R.J."/>
            <person name="Fragoso G."/>
            <person name="Sciutto E."/>
            <person name="Aslett M."/>
            <person name="Beasley H."/>
            <person name="Bennett H.M."/>
            <person name="Cai J."/>
            <person name="Camicia F."/>
            <person name="Clark R."/>
            <person name="Cucher M."/>
            <person name="De Silva N."/>
            <person name="Day T.A."/>
            <person name="Deplazes P."/>
            <person name="Estrada K."/>
            <person name="Fernandez C."/>
            <person name="Holland P.W."/>
            <person name="Hou J."/>
            <person name="Hu S."/>
            <person name="Huckvale T."/>
            <person name="Hung S.S."/>
            <person name="Kamenetzky L."/>
            <person name="Keane J.A."/>
            <person name="Kiss F."/>
            <person name="Koziol U."/>
            <person name="Lambert O."/>
            <person name="Liu K."/>
            <person name="Luo X."/>
            <person name="Luo Y."/>
            <person name="Macchiaroli N."/>
            <person name="Nichol S."/>
            <person name="Paps J."/>
            <person name="Parkinson J."/>
            <person name="Pouchkina-Stantcheva N."/>
            <person name="Riddiford N."/>
            <person name="Rosenzvit M."/>
            <person name="Salinas G."/>
            <person name="Wasmuth J.D."/>
            <person name="Zamanian M."/>
            <person name="Zheng Y."/>
            <person name="Cai X."/>
            <person name="Soberon X."/>
            <person name="Olson P.D."/>
            <person name="Laclette J.P."/>
            <person name="Brehm K."/>
            <person name="Berriman M."/>
            <person name="Garciarrubio A."/>
            <person name="Bobes R.J."/>
            <person name="Fragoso G."/>
            <person name="Sanchez-Flores A."/>
            <person name="Estrada K."/>
            <person name="Cevallos M.A."/>
            <person name="Morett E."/>
            <person name="Gonzalez V."/>
            <person name="Portillo T."/>
            <person name="Ochoa-Leyva A."/>
            <person name="Jose M.V."/>
            <person name="Sciutto E."/>
            <person name="Landa A."/>
            <person name="Jimenez L."/>
            <person name="Valdes V."/>
            <person name="Carrero J.C."/>
            <person name="Larralde C."/>
            <person name="Morales-Montor J."/>
            <person name="Limon-Lason J."/>
            <person name="Soberon X."/>
            <person name="Laclette J.P."/>
        </authorList>
    </citation>
    <scope>NUCLEOTIDE SEQUENCE [LARGE SCALE GENOMIC DNA]</scope>
</reference>
<dbReference type="AlphaFoldDB" id="A0A068Y502"/>
<dbReference type="eggNOG" id="KOG0443">
    <property type="taxonomic scope" value="Eukaryota"/>
</dbReference>
<evidence type="ECO:0000259" key="6">
    <source>
        <dbReference type="PROSITE" id="PS50023"/>
    </source>
</evidence>
<evidence type="ECO:0000256" key="4">
    <source>
        <dbReference type="PROSITE-ProRule" id="PRU00125"/>
    </source>
</evidence>
<dbReference type="STRING" id="6211.A0A068Y502"/>
<dbReference type="SUPFAM" id="SSF57716">
    <property type="entry name" value="Glucocorticoid receptor-like (DNA-binding domain)"/>
    <property type="match status" value="1"/>
</dbReference>
<feature type="compositionally biased region" description="Polar residues" evidence="5">
    <location>
        <begin position="465"/>
        <end position="475"/>
    </location>
</feature>
<protein>
    <submittedName>
        <fullName evidence="8">Villin headpiece</fullName>
    </submittedName>
</protein>
<feature type="compositionally biased region" description="Polar residues" evidence="5">
    <location>
        <begin position="382"/>
        <end position="400"/>
    </location>
</feature>
<dbReference type="SUPFAM" id="SSF47050">
    <property type="entry name" value="VHP, Villin headpiece domain"/>
    <property type="match status" value="1"/>
</dbReference>
<dbReference type="GO" id="GO:0007010">
    <property type="term" value="P:cytoskeleton organization"/>
    <property type="evidence" value="ECO:0007669"/>
    <property type="project" value="InterPro"/>
</dbReference>
<keyword evidence="9" id="KW-1185">Reference proteome</keyword>
<keyword evidence="2 4" id="KW-0862">Zinc</keyword>
<dbReference type="eggNOG" id="KOG1044">
    <property type="taxonomic scope" value="Eukaryota"/>
</dbReference>
<evidence type="ECO:0000256" key="5">
    <source>
        <dbReference type="SAM" id="MobiDB-lite"/>
    </source>
</evidence>
<dbReference type="PROSITE" id="PS51089">
    <property type="entry name" value="HP"/>
    <property type="match status" value="1"/>
</dbReference>
<dbReference type="CDD" id="cd09327">
    <property type="entry name" value="LIM1_abLIM"/>
    <property type="match status" value="1"/>
</dbReference>
<feature type="region of interest" description="Disordered" evidence="5">
    <location>
        <begin position="124"/>
        <end position="175"/>
    </location>
</feature>
<dbReference type="EMBL" id="LN902842">
    <property type="protein sequence ID" value="CDS39595.2"/>
    <property type="molecule type" value="Genomic_DNA"/>
</dbReference>
<dbReference type="GO" id="GO:0030032">
    <property type="term" value="P:lamellipodium assembly"/>
    <property type="evidence" value="ECO:0007669"/>
    <property type="project" value="TreeGrafter"/>
</dbReference>
<feature type="compositionally biased region" description="Low complexity" evidence="5">
    <location>
        <begin position="341"/>
        <end position="358"/>
    </location>
</feature>
<dbReference type="GO" id="GO:0015629">
    <property type="term" value="C:actin cytoskeleton"/>
    <property type="evidence" value="ECO:0007669"/>
    <property type="project" value="TreeGrafter"/>
</dbReference>
<feature type="domain" description="LIM zinc-binding" evidence="6">
    <location>
        <begin position="4"/>
        <end position="62"/>
    </location>
</feature>
<reference evidence="8" key="2">
    <citation type="submission" date="2015-11" db="EMBL/GenBank/DDBJ databases">
        <authorList>
            <person name="Zhang Y."/>
            <person name="Guo Z."/>
        </authorList>
    </citation>
    <scope>NUCLEOTIDE SEQUENCE</scope>
</reference>
<evidence type="ECO:0000256" key="1">
    <source>
        <dbReference type="ARBA" id="ARBA00022723"/>
    </source>
</evidence>
<feature type="compositionally biased region" description="Basic and acidic residues" evidence="5">
    <location>
        <begin position="476"/>
        <end position="492"/>
    </location>
</feature>
<proteinExistence type="predicted"/>
<dbReference type="Proteomes" id="UP000017246">
    <property type="component" value="Unassembled WGS sequence"/>
</dbReference>
<gene>
    <name evidence="8" type="ORF">EmuJ_000713050</name>
</gene>
<dbReference type="SMART" id="SM00153">
    <property type="entry name" value="VHP"/>
    <property type="match status" value="1"/>
</dbReference>
<name>A0A068Y502_ECHMU</name>
<dbReference type="PANTHER" id="PTHR24213">
    <property type="entry name" value="ACTIN-BINDING LIM PROTEIN"/>
    <property type="match status" value="1"/>
</dbReference>
<keyword evidence="3 4" id="KW-0440">LIM domain</keyword>
<dbReference type="PROSITE" id="PS50023">
    <property type="entry name" value="LIM_DOMAIN_2"/>
    <property type="match status" value="2"/>
</dbReference>
<dbReference type="InterPro" id="IPR003128">
    <property type="entry name" value="Villin_headpiece"/>
</dbReference>
<evidence type="ECO:0000256" key="3">
    <source>
        <dbReference type="ARBA" id="ARBA00023038"/>
    </source>
</evidence>
<evidence type="ECO:0000259" key="7">
    <source>
        <dbReference type="PROSITE" id="PS51089"/>
    </source>
</evidence>
<evidence type="ECO:0000256" key="2">
    <source>
        <dbReference type="ARBA" id="ARBA00022833"/>
    </source>
</evidence>
<sequence length="965" mass="105487">MGKVSCAICNKRCRGTVLKIEDHYLHKLCFKCHRCGKALDEKNFQFRDQCLYCPEDYRQEYSTKCAACGNPVEGEVVTALGSTFHTFCLRCFSCNRTISSGEKTVTLNNRFYCEKCVPPQIAQEESTGVEEVTPNPPENLISSSSTPPPQDLLVGPREKFPPKVKIPKSSSLPRRLGDLFRSKKSRSQTLQSAAPSTLVEDSTLKNTTLTNGTDALTVNVGETDMASTDSGIGKKFDHSQSPTYSLYSGDETALAKHQDVQTTPMEGYPVTYSTSGTPAVPYSLDAALTTPSIVNTLSGDASTLLFGSVRRICPPGVDYGHQYPVSYLRLAEQGYTAVTSSDLLSSTSPLSATTTPALIRRPPPSASASSTQRLSRRDMPSTHHSQTRTLPTSSADSTSRPGGGFMDHRYCAQVFGEVDGARPEKDRYTRYRQLSPTGSLMGRALSSGRSVGAPPNVIVRKSQTYSSYSTPNVNSRRAESMMRSPPRVDRSVSPEAAILAQAEARRLAAYPGAKIPDADSEPAIDRYDWPAPPSPAVVMIDRIREKAMKSGTLPDGRTITKSEESSSDTRTLSPGTVHSLSPEKDAPPTSVESKINTLKRTTGNSGMSAAVAQYVEEEEKRQKTSLFDLDPISASRSPSANFEPPYSTRYANHRFASPSRSTLRREEMRDGPTGTRNHFSTSPIIPRPGYTSGILSSRPVSLPRGVNGVTSTTFPPWSSAVSPAQRKIYASNMSRTLPANTSSGPLSDSRNGTFTLTTSGLSMNGIVGATEAQLATNQDSRRARSTTLTGGLPPPSISGLRPVGPRCYNYLGGTSFELSRGRPAKAAAINTTNGWRTARTASENARFSARGGSNALLDDEYPDVQSWLRPTKSQQYQGQKIYSYDQLKVSSNANLKGIDERHREEYLSAEEFERLFKMPKTAFQRLPEWKKINQSGQLFRRRFLLIFPLICQFHEKEGVKCSFVS</sequence>
<accession>A0A068Y502</accession>
<feature type="domain" description="LIM zinc-binding" evidence="6">
    <location>
        <begin position="63"/>
        <end position="123"/>
    </location>
</feature>
<dbReference type="Pfam" id="PF02209">
    <property type="entry name" value="VHP"/>
    <property type="match status" value="1"/>
</dbReference>
<dbReference type="GO" id="GO:0046872">
    <property type="term" value="F:metal ion binding"/>
    <property type="evidence" value="ECO:0007669"/>
    <property type="project" value="UniProtKB-KW"/>
</dbReference>
<feature type="region of interest" description="Disordered" evidence="5">
    <location>
        <begin position="341"/>
        <end position="403"/>
    </location>
</feature>
<dbReference type="InterPro" id="IPR051618">
    <property type="entry name" value="Actin-binding_LIM"/>
</dbReference>
<dbReference type="GO" id="GO:0051015">
    <property type="term" value="F:actin filament binding"/>
    <property type="evidence" value="ECO:0007669"/>
    <property type="project" value="TreeGrafter"/>
</dbReference>
<feature type="domain" description="HP" evidence="7">
    <location>
        <begin position="876"/>
        <end position="941"/>
    </location>
</feature>
<dbReference type="Pfam" id="PF00412">
    <property type="entry name" value="LIM"/>
    <property type="match status" value="2"/>
</dbReference>
<dbReference type="OMA" id="CVPPQIA"/>
<feature type="region of interest" description="Disordered" evidence="5">
    <location>
        <begin position="775"/>
        <end position="799"/>
    </location>
</feature>
<feature type="compositionally biased region" description="Polar residues" evidence="5">
    <location>
        <begin position="674"/>
        <end position="683"/>
    </location>
</feature>
<evidence type="ECO:0000313" key="8">
    <source>
        <dbReference type="EMBL" id="CDS39595.2"/>
    </source>
</evidence>
<feature type="region of interest" description="Disordered" evidence="5">
    <location>
        <begin position="548"/>
        <end position="592"/>
    </location>
</feature>
<dbReference type="SMART" id="SM00132">
    <property type="entry name" value="LIM"/>
    <property type="match status" value="2"/>
</dbReference>
<dbReference type="OrthoDB" id="1746725at2759"/>
<evidence type="ECO:0000313" key="9">
    <source>
        <dbReference type="Proteomes" id="UP000017246"/>
    </source>
</evidence>
<dbReference type="PANTHER" id="PTHR24213:SF9">
    <property type="entry name" value="UNCOORDINATED 115A, ISOFORM B-RELATED"/>
    <property type="match status" value="1"/>
</dbReference>
<dbReference type="Gene3D" id="2.10.110.10">
    <property type="entry name" value="Cysteine Rich Protein"/>
    <property type="match status" value="2"/>
</dbReference>